<keyword evidence="3" id="KW-0812">Transmembrane</keyword>
<feature type="domain" description="Methyl-accepting transducer" evidence="4">
    <location>
        <begin position="329"/>
        <end position="565"/>
    </location>
</feature>
<dbReference type="PANTHER" id="PTHR32089">
    <property type="entry name" value="METHYL-ACCEPTING CHEMOTAXIS PROTEIN MCPB"/>
    <property type="match status" value="1"/>
</dbReference>
<feature type="transmembrane region" description="Helical" evidence="3">
    <location>
        <begin position="295"/>
        <end position="317"/>
    </location>
</feature>
<protein>
    <submittedName>
        <fullName evidence="5">Putative Holliday junction resolvase-like endonuclease</fullName>
    </submittedName>
</protein>
<keyword evidence="6" id="KW-1185">Reference proteome</keyword>
<sequence>MEINKNSYLSKTFSISVAVILLVAILLGIVYKMISNQTAIRNLNQKLREEVSQKAILMEGYLKPEIALVEKLSTSPAIVQFFKDPSDKDNRRRAMAEFQSFSDSFSSHMIFWANDIDKEFWNGMKFSYNLDPENPSDYWYKMTLYETDVYNFNINYNAEIGMTCLWLNVVVRDEKGKPIGMAGTGIELDNFIKNCFDMLGEGFTMYFFNGNKEVTGAMDKKTLVDKVHIDELYNQIPDFNSLIETAKRTAGESGSIGLYNIKVSSQELGVIRYLPSYGWYLFITAPVKSGKQGGISAFLVVIIAIQLVFSIFVIFIAKLHGMMQKTRLASQSLVAETQNLSVSSKENAATAQDQSTAVKEIVATMEDNTALSEDISQKIKNVSDVASKTNSDVAEGVNYIEENVRQLQEIAATNLNTINGIKALGDKIENIWDIVTLINAVADQAKIIAFNAELEASSAGEAGRNFHIVATEIRRLADGIIDGTKEIKERITEIQQSSDSLIIASETGTEKIQEGVDSAKSLEERFTSIKNASEVTANSASDITTIIQQQAIASEQMLTTLKQIAAGVENFTVATEHISKASQNVKTIATELSNSKNSVARAELEE</sequence>
<dbReference type="GO" id="GO:0007165">
    <property type="term" value="P:signal transduction"/>
    <property type="evidence" value="ECO:0007669"/>
    <property type="project" value="UniProtKB-KW"/>
</dbReference>
<dbReference type="PROSITE" id="PS50111">
    <property type="entry name" value="CHEMOTAXIS_TRANSDUC_2"/>
    <property type="match status" value="1"/>
</dbReference>
<dbReference type="AlphaFoldDB" id="A0A7W8G9D4"/>
<dbReference type="PANTHER" id="PTHR32089:SF112">
    <property type="entry name" value="LYSOZYME-LIKE PROTEIN-RELATED"/>
    <property type="match status" value="1"/>
</dbReference>
<evidence type="ECO:0000259" key="4">
    <source>
        <dbReference type="PROSITE" id="PS50111"/>
    </source>
</evidence>
<dbReference type="SMART" id="SM00283">
    <property type="entry name" value="MA"/>
    <property type="match status" value="1"/>
</dbReference>
<proteinExistence type="predicted"/>
<keyword evidence="3" id="KW-0472">Membrane</keyword>
<dbReference type="Gene3D" id="1.10.287.950">
    <property type="entry name" value="Methyl-accepting chemotaxis protein"/>
    <property type="match status" value="1"/>
</dbReference>
<dbReference type="SUPFAM" id="SSF58104">
    <property type="entry name" value="Methyl-accepting chemotaxis protein (MCP) signaling domain"/>
    <property type="match status" value="1"/>
</dbReference>
<organism evidence="5 6">
    <name type="scientific">Treponema ruminis</name>
    <dbReference type="NCBI Taxonomy" id="744515"/>
    <lineage>
        <taxon>Bacteria</taxon>
        <taxon>Pseudomonadati</taxon>
        <taxon>Spirochaetota</taxon>
        <taxon>Spirochaetia</taxon>
        <taxon>Spirochaetales</taxon>
        <taxon>Treponemataceae</taxon>
        <taxon>Treponema</taxon>
    </lineage>
</organism>
<evidence type="ECO:0000313" key="5">
    <source>
        <dbReference type="EMBL" id="MBB5226267.1"/>
    </source>
</evidence>
<reference evidence="5 6" key="1">
    <citation type="submission" date="2020-08" db="EMBL/GenBank/DDBJ databases">
        <title>Genomic Encyclopedia of Type Strains, Phase IV (KMG-IV): sequencing the most valuable type-strain genomes for metagenomic binning, comparative biology and taxonomic classification.</title>
        <authorList>
            <person name="Goeker M."/>
        </authorList>
    </citation>
    <scope>NUCLEOTIDE SEQUENCE [LARGE SCALE GENOMIC DNA]</scope>
    <source>
        <strain evidence="5 6">DSM 103462</strain>
    </source>
</reference>
<evidence type="ECO:0000256" key="2">
    <source>
        <dbReference type="PROSITE-ProRule" id="PRU00284"/>
    </source>
</evidence>
<evidence type="ECO:0000256" key="3">
    <source>
        <dbReference type="SAM" id="Phobius"/>
    </source>
</evidence>
<dbReference type="GO" id="GO:0016020">
    <property type="term" value="C:membrane"/>
    <property type="evidence" value="ECO:0007669"/>
    <property type="project" value="InterPro"/>
</dbReference>
<accession>A0A7W8G9D4</accession>
<dbReference type="Pfam" id="PF00015">
    <property type="entry name" value="MCPsignal"/>
    <property type="match status" value="1"/>
</dbReference>
<keyword evidence="1 2" id="KW-0807">Transducer</keyword>
<comment type="caution">
    <text evidence="5">The sequence shown here is derived from an EMBL/GenBank/DDBJ whole genome shotgun (WGS) entry which is preliminary data.</text>
</comment>
<name>A0A7W8G9D4_9SPIR</name>
<keyword evidence="5" id="KW-0378">Hydrolase</keyword>
<dbReference type="RefSeq" id="WP_184659376.1">
    <property type="nucleotide sequence ID" value="NZ_CP031518.1"/>
</dbReference>
<gene>
    <name evidence="5" type="ORF">HNP76_001640</name>
</gene>
<evidence type="ECO:0000313" key="6">
    <source>
        <dbReference type="Proteomes" id="UP000518887"/>
    </source>
</evidence>
<keyword evidence="5" id="KW-0540">Nuclease</keyword>
<dbReference type="EMBL" id="JACHFQ010000005">
    <property type="protein sequence ID" value="MBB5226267.1"/>
    <property type="molecule type" value="Genomic_DNA"/>
</dbReference>
<keyword evidence="3" id="KW-1133">Transmembrane helix</keyword>
<keyword evidence="5" id="KW-0255">Endonuclease</keyword>
<evidence type="ECO:0000256" key="1">
    <source>
        <dbReference type="ARBA" id="ARBA00023224"/>
    </source>
</evidence>
<dbReference type="InterPro" id="IPR004089">
    <property type="entry name" value="MCPsignal_dom"/>
</dbReference>
<dbReference type="Proteomes" id="UP000518887">
    <property type="component" value="Unassembled WGS sequence"/>
</dbReference>
<dbReference type="GO" id="GO:0004519">
    <property type="term" value="F:endonuclease activity"/>
    <property type="evidence" value="ECO:0007669"/>
    <property type="project" value="UniProtKB-KW"/>
</dbReference>
<feature type="transmembrane region" description="Helical" evidence="3">
    <location>
        <begin position="12"/>
        <end position="34"/>
    </location>
</feature>